<evidence type="ECO:0000313" key="1">
    <source>
        <dbReference type="EMBL" id="MET3695394.1"/>
    </source>
</evidence>
<reference evidence="1 2" key="1">
    <citation type="submission" date="2024-06" db="EMBL/GenBank/DDBJ databases">
        <title>Genomic Encyclopedia of Type Strains, Phase IV (KMG-IV): sequencing the most valuable type-strain genomes for metagenomic binning, comparative biology and taxonomic classification.</title>
        <authorList>
            <person name="Goeker M."/>
        </authorList>
    </citation>
    <scope>NUCLEOTIDE SEQUENCE [LARGE SCALE GENOMIC DNA]</scope>
    <source>
        <strain evidence="1 2">DSM 21331</strain>
    </source>
</reference>
<sequence length="68" mass="7407">MRELYASSNGDRWDLLIDASTGHTFVRHTANQPSGGNVVDMALPIFLSLDSGGPEHQALWALIRSLVT</sequence>
<dbReference type="EMBL" id="JBEPMM010000027">
    <property type="protein sequence ID" value="MET3695394.1"/>
    <property type="molecule type" value="Genomic_DNA"/>
</dbReference>
<evidence type="ECO:0000313" key="2">
    <source>
        <dbReference type="Proteomes" id="UP001549145"/>
    </source>
</evidence>
<comment type="caution">
    <text evidence="1">The sequence shown here is derived from an EMBL/GenBank/DDBJ whole genome shotgun (WGS) entry which is preliminary data.</text>
</comment>
<accession>A0ABV2LC25</accession>
<organism evidence="1 2">
    <name type="scientific">Methylobacterium goesingense</name>
    <dbReference type="NCBI Taxonomy" id="243690"/>
    <lineage>
        <taxon>Bacteria</taxon>
        <taxon>Pseudomonadati</taxon>
        <taxon>Pseudomonadota</taxon>
        <taxon>Alphaproteobacteria</taxon>
        <taxon>Hyphomicrobiales</taxon>
        <taxon>Methylobacteriaceae</taxon>
        <taxon>Methylobacterium</taxon>
    </lineage>
</organism>
<dbReference type="RefSeq" id="WP_238279316.1">
    <property type="nucleotide sequence ID" value="NZ_BPQL01000055.1"/>
</dbReference>
<name>A0ABV2LC25_9HYPH</name>
<gene>
    <name evidence="1" type="ORF">ABID43_004962</name>
</gene>
<protein>
    <submittedName>
        <fullName evidence="1">Uncharacterized protein</fullName>
    </submittedName>
</protein>
<keyword evidence="2" id="KW-1185">Reference proteome</keyword>
<proteinExistence type="predicted"/>
<dbReference type="Proteomes" id="UP001549145">
    <property type="component" value="Unassembled WGS sequence"/>
</dbReference>